<sequence length="187" mass="20270">MTEIVLFHHIQGLTDGVRAFADRLRAGGHTVHTPDQFEGRTFDSLEAGEAYCSEVGFADVRDRGLRNAEGLPAEVVYAGFSLGVMPAQQLLQTRPGARGGLFYHGFADPTYFGEWPGLPVQLHAMAGDPFYEEDREAAEAAAAAHADLELFVYPGDAHLFTDSSLDVYDAAATDLVVERSLALLARL</sequence>
<keyword evidence="2" id="KW-0378">Hydrolase</keyword>
<dbReference type="InterPro" id="IPR029058">
    <property type="entry name" value="AB_hydrolase_fold"/>
</dbReference>
<dbReference type="SUPFAM" id="SSF53474">
    <property type="entry name" value="alpha/beta-Hydrolases"/>
    <property type="match status" value="1"/>
</dbReference>
<keyword evidence="3" id="KW-1185">Reference proteome</keyword>
<dbReference type="RefSeq" id="WP_135077532.1">
    <property type="nucleotide sequence ID" value="NZ_CP038267.1"/>
</dbReference>
<evidence type="ECO:0000313" key="2">
    <source>
        <dbReference type="EMBL" id="QBR92778.1"/>
    </source>
</evidence>
<dbReference type="AlphaFoldDB" id="A0A4P7GKZ0"/>
<dbReference type="KEGG" id="noy:EXE57_11220"/>
<accession>A0A4P7GKZ0</accession>
<dbReference type="Gene3D" id="3.40.50.1820">
    <property type="entry name" value="alpha/beta hydrolase"/>
    <property type="match status" value="1"/>
</dbReference>
<organism evidence="2 3">
    <name type="scientific">Nocardioides euryhalodurans</name>
    <dbReference type="NCBI Taxonomy" id="2518370"/>
    <lineage>
        <taxon>Bacteria</taxon>
        <taxon>Bacillati</taxon>
        <taxon>Actinomycetota</taxon>
        <taxon>Actinomycetes</taxon>
        <taxon>Propionibacteriales</taxon>
        <taxon>Nocardioidaceae</taxon>
        <taxon>Nocardioides</taxon>
    </lineage>
</organism>
<reference evidence="2 3" key="1">
    <citation type="submission" date="2019-03" db="EMBL/GenBank/DDBJ databases">
        <title>Three New Species of Nocardioides, Nocardioides euryhalodurans sp. nov., Nocardioides seonyuensis sp. nov. and Nocardioides eburneoflavus sp. nov., Iolated from Soil.</title>
        <authorList>
            <person name="Roh S.G."/>
            <person name="Lee C."/>
            <person name="Kim M.-K."/>
            <person name="Kim S.B."/>
        </authorList>
    </citation>
    <scope>NUCLEOTIDE SEQUENCE [LARGE SCALE GENOMIC DNA]</scope>
    <source>
        <strain evidence="2 3">MMS17-SY117</strain>
    </source>
</reference>
<dbReference type="PANTHER" id="PTHR46623">
    <property type="entry name" value="CARBOXYMETHYLENEBUTENOLIDASE-RELATED"/>
    <property type="match status" value="1"/>
</dbReference>
<dbReference type="Proteomes" id="UP000294894">
    <property type="component" value="Chromosome"/>
</dbReference>
<protein>
    <submittedName>
        <fullName evidence="2">Dienelactone hydrolase</fullName>
    </submittedName>
</protein>
<dbReference type="PANTHER" id="PTHR46623:SF6">
    <property type="entry name" value="ALPHA_BETA-HYDROLASES SUPERFAMILY PROTEIN"/>
    <property type="match status" value="1"/>
</dbReference>
<feature type="domain" description="Dienelactone hydrolase" evidence="1">
    <location>
        <begin position="4"/>
        <end position="185"/>
    </location>
</feature>
<dbReference type="InterPro" id="IPR002925">
    <property type="entry name" value="Dienelactn_hydro"/>
</dbReference>
<dbReference type="Pfam" id="PF01738">
    <property type="entry name" value="DLH"/>
    <property type="match status" value="1"/>
</dbReference>
<dbReference type="InterPro" id="IPR051049">
    <property type="entry name" value="Dienelactone_hydrolase-like"/>
</dbReference>
<dbReference type="EMBL" id="CP038267">
    <property type="protein sequence ID" value="QBR92778.1"/>
    <property type="molecule type" value="Genomic_DNA"/>
</dbReference>
<name>A0A4P7GKZ0_9ACTN</name>
<gene>
    <name evidence="2" type="ORF">EXE57_11220</name>
</gene>
<evidence type="ECO:0000313" key="3">
    <source>
        <dbReference type="Proteomes" id="UP000294894"/>
    </source>
</evidence>
<evidence type="ECO:0000259" key="1">
    <source>
        <dbReference type="Pfam" id="PF01738"/>
    </source>
</evidence>
<dbReference type="OrthoDB" id="2834584at2"/>
<proteinExistence type="predicted"/>
<dbReference type="GO" id="GO:0016787">
    <property type="term" value="F:hydrolase activity"/>
    <property type="evidence" value="ECO:0007669"/>
    <property type="project" value="UniProtKB-KW"/>
</dbReference>